<reference evidence="1" key="2">
    <citation type="submission" date="2020-05" db="UniProtKB">
        <authorList>
            <consortium name="EnsemblMetazoa"/>
        </authorList>
    </citation>
    <scope>IDENTIFICATION</scope>
    <source>
        <strain evidence="1">Ngousso</strain>
    </source>
</reference>
<dbReference type="Proteomes" id="UP001105220">
    <property type="component" value="Unplaced"/>
</dbReference>
<evidence type="ECO:0000313" key="2">
    <source>
        <dbReference type="Proteomes" id="UP001105220"/>
    </source>
</evidence>
<organism evidence="1 2">
    <name type="scientific">Anopheles coluzzii</name>
    <name type="common">African malaria mosquito</name>
    <dbReference type="NCBI Taxonomy" id="1518534"/>
    <lineage>
        <taxon>Eukaryota</taxon>
        <taxon>Metazoa</taxon>
        <taxon>Ecdysozoa</taxon>
        <taxon>Arthropoda</taxon>
        <taxon>Hexapoda</taxon>
        <taxon>Insecta</taxon>
        <taxon>Pterygota</taxon>
        <taxon>Neoptera</taxon>
        <taxon>Endopterygota</taxon>
        <taxon>Diptera</taxon>
        <taxon>Nematocera</taxon>
        <taxon>Culicoidea</taxon>
        <taxon>Culicidae</taxon>
        <taxon>Anophelinae</taxon>
        <taxon>Anopheles</taxon>
    </lineage>
</organism>
<keyword evidence="2" id="KW-1185">Reference proteome</keyword>
<name>A0A6E8WDE6_ANOCL</name>
<evidence type="ECO:0000313" key="1">
    <source>
        <dbReference type="EnsemblMetazoa" id="ACON029349-PA"/>
    </source>
</evidence>
<sequence>MSGGETKHGDILCIGEIFESIAGKDEQTLARTLELSSIKTMLLFESVYGISPLLHCARTGDMSHLGLVRCLLRSGLCDSETVDSKGRTVLAGLVGAHAQTERTAAAGFLERMIEIIIEGADDSTACYRMLKHNSLPLFKAFLSLKQYDEGRLFECLTCALTKLRVKLFILAVDLELFVLGILADYEFRHLSGKWTGDRGTTVDEWKAQAGVVIDCWSVIGKRYDNASCNDIDNRLLHRLLVIHNHLYFLHYLNQNHQRKFLEHLRLHEAIFCLAVFWNTQTVPTKFAIYRFGFNKRIVMEFVRMIAFQLVKVKCFLEQTEQKLREIIGECESTIVYKKESLIEELMEKMRMSCKVTICQQYEAKWIAIGSSNQNPDTLIIEMIKRIRKEDNEWANSKAHELKALQQMQKQWLIEQFEGRLKCIKQPQNVADRILAELKRNPVDRIAATIVASESFDLEHLMRGKDRRTRRKLIKCYGQLRQLYSLHKIYIVFSHVSRVQPANVETFQDCLKRTVMTLGEMLKNTKSTPNMPNGRLKQAMGCMITRRFADIVISLCNSYARPFSLSQLLIDANLERQVYSSLPQQTVVIRMVMNLLFVIVMAEVRRSFYGMLMRCGSLDALRSLLIYTSKQDVFSTPIQTVFGQVTQYFANVKRLLEELSEYPVGNTVEFTKIQEQFQIQCGIVDEVKAMLAAEKELDYESLRQKCISCNDLPTIRRLLHSKINAYRPNAVLESICNRWNGNGSSILRSPGMVVRLSGIDTELVCNELARIVNATREAKTSYKNHTRQLIEDLNISEEVDDVEGVEQLTELLAPYYENIFLLDKKWSVLKSFCKQRRLPWNETDAQKLRQRDEQQLQTLYDERHRKLQTILARPDFQQADPVRRNIFVQEDMNATLEQLQLELCAILTAVGYFGDRFQRIKQGIPLIQGRNYRNLLAHDSLSYNMLSGSGDVKKTVNALVFNRLQIRLFESKQNESIELHLPSLENMYQWVEEQQQLLACVVADDLNQTHAMMRSGGEIKSYFCFTPDLAQYSAAYYSIGHKIKAYCALAPSLVLLFDRYFPFSANTE</sequence>
<dbReference type="VEuPathDB" id="VectorBase:ACMO_001321"/>
<dbReference type="EnsemblMetazoa" id="ACON029349-RA">
    <property type="protein sequence ID" value="ACON029349-PA"/>
    <property type="gene ID" value="ACON029349"/>
</dbReference>
<protein>
    <submittedName>
        <fullName evidence="1">Uncharacterized protein</fullName>
    </submittedName>
</protein>
<proteinExistence type="predicted"/>
<accession>A0A6E8WDE6</accession>
<dbReference type="AlphaFoldDB" id="A0A6E8WDE6"/>
<reference key="1">
    <citation type="journal article" date="2019" name="Genes (Basel)">
        <title>A High-Quality De novo Genome Assembly from a Single Mosquito Using PacBio Sequencing.</title>
        <authorList>
            <person name="Kingan S.B."/>
            <person name="Heaton H."/>
            <person name="Cudini J."/>
            <person name="Lambert C.C."/>
            <person name="Baybayan P."/>
            <person name="Galvin B.D."/>
            <person name="Durbin R."/>
            <person name="Korlach J."/>
            <person name="Lawniczak M.K.N."/>
        </authorList>
    </citation>
    <scope>NUCLEOTIDE SEQUENCE [LARGE SCALE GENOMIC DNA]</scope>
    <source>
        <strain>Mali-NIH</strain>
    </source>
</reference>
<dbReference type="VEuPathDB" id="VectorBase:ACON2_037034"/>
<dbReference type="VEuPathDB" id="VectorBase:ACON029349"/>